<dbReference type="AlphaFoldDB" id="A0A0B4CWK8"/>
<feature type="transmembrane region" description="Helical" evidence="1">
    <location>
        <begin position="33"/>
        <end position="58"/>
    </location>
</feature>
<dbReference type="RefSeq" id="WP_039416609.1">
    <property type="nucleotide sequence ID" value="NZ_JWSZ01000017.1"/>
</dbReference>
<keyword evidence="1" id="KW-0812">Transmembrane</keyword>
<dbReference type="Proteomes" id="UP000031202">
    <property type="component" value="Unassembled WGS sequence"/>
</dbReference>
<evidence type="ECO:0000313" key="3">
    <source>
        <dbReference type="EMBL" id="KIC56475.1"/>
    </source>
</evidence>
<evidence type="ECO:0000313" key="4">
    <source>
        <dbReference type="Proteomes" id="UP000031202"/>
    </source>
</evidence>
<evidence type="ECO:0000259" key="2">
    <source>
        <dbReference type="PROSITE" id="PS51782"/>
    </source>
</evidence>
<name>A0A0B4CWK8_9MICO</name>
<keyword evidence="1" id="KW-0472">Membrane</keyword>
<dbReference type="Gene3D" id="3.10.350.10">
    <property type="entry name" value="LysM domain"/>
    <property type="match status" value="1"/>
</dbReference>
<dbReference type="EMBL" id="JWSZ01000017">
    <property type="protein sequence ID" value="KIC56475.1"/>
    <property type="molecule type" value="Genomic_DNA"/>
</dbReference>
<dbReference type="PROSITE" id="PS51782">
    <property type="entry name" value="LYSM"/>
    <property type="match status" value="1"/>
</dbReference>
<dbReference type="CDD" id="cd00118">
    <property type="entry name" value="LysM"/>
    <property type="match status" value="1"/>
</dbReference>
<protein>
    <recommendedName>
        <fullName evidence="2">LysM domain-containing protein</fullName>
    </recommendedName>
</protein>
<gene>
    <name evidence="3" type="ORF">RM52_12615</name>
</gene>
<organism evidence="3 4">
    <name type="scientific">Microbacterium hominis</name>
    <dbReference type="NCBI Taxonomy" id="162426"/>
    <lineage>
        <taxon>Bacteria</taxon>
        <taxon>Bacillati</taxon>
        <taxon>Actinomycetota</taxon>
        <taxon>Actinomycetes</taxon>
        <taxon>Micrococcales</taxon>
        <taxon>Microbacteriaceae</taxon>
        <taxon>Microbacterium</taxon>
    </lineage>
</organism>
<dbReference type="InterPro" id="IPR036779">
    <property type="entry name" value="LysM_dom_sf"/>
</dbReference>
<keyword evidence="1" id="KW-1133">Transmembrane helix</keyword>
<dbReference type="InterPro" id="IPR018392">
    <property type="entry name" value="LysM"/>
</dbReference>
<dbReference type="SUPFAM" id="SSF54106">
    <property type="entry name" value="LysM domain"/>
    <property type="match status" value="1"/>
</dbReference>
<accession>A0A0B4CWK8</accession>
<dbReference type="SMART" id="SM00257">
    <property type="entry name" value="LysM"/>
    <property type="match status" value="1"/>
</dbReference>
<evidence type="ECO:0000256" key="1">
    <source>
        <dbReference type="SAM" id="Phobius"/>
    </source>
</evidence>
<reference evidence="3 4" key="1">
    <citation type="submission" date="2014-12" db="EMBL/GenBank/DDBJ databases">
        <title>Genome sequencing of Microbacterium hominis TPW29.</title>
        <authorList>
            <person name="Tan P.W."/>
            <person name="Chan K.-G."/>
        </authorList>
    </citation>
    <scope>NUCLEOTIDE SEQUENCE [LARGE SCALE GENOMIC DNA]</scope>
    <source>
        <strain evidence="3 4">TPW29</strain>
    </source>
</reference>
<comment type="caution">
    <text evidence="3">The sequence shown here is derived from an EMBL/GenBank/DDBJ whole genome shotgun (WGS) entry which is preliminary data.</text>
</comment>
<proteinExistence type="predicted"/>
<dbReference type="Pfam" id="PF01476">
    <property type="entry name" value="LysM"/>
    <property type="match status" value="1"/>
</dbReference>
<sequence length="126" mass="12713">MTTIDILGASPRGRVIAAAPVTRLRLTARGRRVLAFLASVPVVVALGIGIVSGGGALASNEGASGVTFTHVTVQPGDTLWSIARAVAPDVDPRDAVDAIVRLNALDSGSLDAGQSIAIPAEYSAGR</sequence>
<feature type="domain" description="LysM" evidence="2">
    <location>
        <begin position="69"/>
        <end position="118"/>
    </location>
</feature>